<accession>A0AA43Q2X2</accession>
<dbReference type="EMBL" id="JAQSDF010000001">
    <property type="protein sequence ID" value="MDI1229557.1"/>
    <property type="molecule type" value="Genomic_DNA"/>
</dbReference>
<proteinExistence type="predicted"/>
<evidence type="ECO:0000313" key="2">
    <source>
        <dbReference type="Proteomes" id="UP001160519"/>
    </source>
</evidence>
<comment type="caution">
    <text evidence="1">The sequence shown here is derived from an EMBL/GenBank/DDBJ whole genome shotgun (WGS) entry which is preliminary data.</text>
</comment>
<dbReference type="NCBIfam" id="TIGR02243">
    <property type="entry name" value="putative baseplate assembly protein"/>
    <property type="match status" value="1"/>
</dbReference>
<gene>
    <name evidence="1" type="ORF">PSU93_00205</name>
</gene>
<keyword evidence="2" id="KW-1185">Reference proteome</keyword>
<reference evidence="1" key="1">
    <citation type="submission" date="2023-01" db="EMBL/GenBank/DDBJ databases">
        <title>Biogeochemical cycle of methane in antarctic sediments.</title>
        <authorList>
            <person name="Roldan D.M."/>
            <person name="Menes R.J."/>
        </authorList>
    </citation>
    <scope>NUCLEOTIDE SEQUENCE [LARGE SCALE GENOMIC DNA]</scope>
    <source>
        <strain evidence="1">K-2018 MAG008</strain>
    </source>
</reference>
<dbReference type="InterPro" id="IPR011749">
    <property type="entry name" value="CHP02243"/>
</dbReference>
<name>A0AA43Q2X2_9GAMM</name>
<dbReference type="AlphaFoldDB" id="A0AA43Q2X2"/>
<protein>
    <submittedName>
        <fullName evidence="1">Baseplate assembly protein</fullName>
    </submittedName>
</protein>
<sequence length="1089" mass="119954">MSFNNTTCGCCTGIKKSTPAATDNRPGLNSLHYRVGDYATFLETMLARLSTLCLGTEQDCKTGLGTYPLQKLSSRTADDFAIALLHGWATVADVLTFYQERLINEGYLRTATERRSVLELARLIGYQPRPGVSASVFLAYTLDDKLKEQALIGKGTRAQSIPGPGELPQSFETSEDLQARAAWNNLKPRMSRPQTVYSLFLDVKGPRIYLSGIDTKLKVNDPLLVDVMGDNNPILFRVKEVVADALGNRTLVMLQTKHQQFDASRDVLDILTRHKNIEFILLDSGDGLPGFFSFAFNVDGSTKLYSISDGNEWSFTHTANGAQFIELSRGDEHLVYEVKAIEIIDGISLTYLRLTLQGAQFYSSMLTALNTRPSLQPRNATRLHRGLTEQFLGVPTVQDDDGEAPVFRSISAGAKTASASFLIKGLSTIAEGSNAVVKRFAPMLHDNLAIATSNAGITETNPIKVYALRAKAAPFGYNAPLRPTSFNRDKGVYNVAEWLITDPYNEQSSITAEDYHKPKVLYLDADYDITPNSWIVIENKSLRTQRIMRVDEDHIQHKALAAYGISGKTTQLNLQQVWIRSEEPFSTVRDTTVYIQSEELELAEEPVSTPICGGVDDLIELEDYYEALEAGRWVIVTGERDDIPGTTGVRFSELAMLSVVQQDINRQTIHLHPGKRRYTLPGDKIHSFIQLAKPLAYCFKRDTIKIYGNVVKATHGETRQEVLGSGNGAKALQAFTLKQPPLTFVPAANPSGADSTLKVWVNGVEWHQSKSLNTLTATGRSFISKTDDEGKTTVIFGNGHQGARLPTGIENIKAEYRNGIGKAGNVKAEQISLLVSRPLGVKEVINPLRASGGADKESRDQARKNAPLTVAALDRLVSVQDYQDFSRTYAGIGKACATELSDGRRQIVHVTIAGADDVPIDESSDLFLNLRQALHDFGDPFQPIQLAVRELMLLVISAKIKINADYQWERVVVSLRTALLKALGFEQRELGQNVMLSEIIGVMQGVPGVDYIDIEAFGGLPEKELVSGQRRPLTPGQIAERVQQIAEQESLKPYLPVNLAKSEGGVIRPAQMAFLSPDVPESLILNQIL</sequence>
<organism evidence="1 2">
    <name type="scientific">Candidatus Methylobacter titanis</name>
    <dbReference type="NCBI Taxonomy" id="3053457"/>
    <lineage>
        <taxon>Bacteria</taxon>
        <taxon>Pseudomonadati</taxon>
        <taxon>Pseudomonadota</taxon>
        <taxon>Gammaproteobacteria</taxon>
        <taxon>Methylococcales</taxon>
        <taxon>Methylococcaceae</taxon>
        <taxon>Methylobacter</taxon>
    </lineage>
</organism>
<dbReference type="Proteomes" id="UP001160519">
    <property type="component" value="Unassembled WGS sequence"/>
</dbReference>
<evidence type="ECO:0000313" key="1">
    <source>
        <dbReference type="EMBL" id="MDI1229557.1"/>
    </source>
</evidence>